<dbReference type="InterPro" id="IPR015375">
    <property type="entry name" value="NADH_PPase-like_N"/>
</dbReference>
<dbReference type="InterPro" id="IPR050241">
    <property type="entry name" value="NAD-cap_RNA_hydrolase_NudC"/>
</dbReference>
<evidence type="ECO:0000259" key="10">
    <source>
        <dbReference type="PROSITE" id="PS51462"/>
    </source>
</evidence>
<evidence type="ECO:0000256" key="6">
    <source>
        <dbReference type="ARBA" id="ARBA00022801"/>
    </source>
</evidence>
<evidence type="ECO:0000256" key="1">
    <source>
        <dbReference type="ARBA" id="ARBA00001946"/>
    </source>
</evidence>
<dbReference type="SUPFAM" id="SSF55811">
    <property type="entry name" value="Nudix"/>
    <property type="match status" value="1"/>
</dbReference>
<keyword evidence="7" id="KW-0460">Magnesium</keyword>
<dbReference type="InterPro" id="IPR015797">
    <property type="entry name" value="NUDIX_hydrolase-like_dom_sf"/>
</dbReference>
<evidence type="ECO:0000256" key="4">
    <source>
        <dbReference type="ARBA" id="ARBA00012381"/>
    </source>
</evidence>
<dbReference type="InterPro" id="IPR015376">
    <property type="entry name" value="Znr_NADH_PPase"/>
</dbReference>
<dbReference type="PROSITE" id="PS00893">
    <property type="entry name" value="NUDIX_BOX"/>
    <property type="match status" value="1"/>
</dbReference>
<comment type="caution">
    <text evidence="11">The sequence shown here is derived from an EMBL/GenBank/DDBJ whole genome shotgun (WGS) entry which is preliminary data.</text>
</comment>
<sequence length="321" mass="34023">MKVAERVILAGGGLDRQAHRRARANEIAGDPEAQVVPFWRGRPLLTGGGEIAGLAPQHGLLAAHGGVRVFLGSAAGIATFAQDVSGWAPTEGAVLPEPGPGFAAEDIFPGSLSDLPDDARLAELRGLIARMPPLDAEIAASGRGILEWHRTHGFCASCGNPSEVIDGGWRRQCPSCGRAHFPRTDPVVIMLVTRGNALLVGRSPGWPEGFYSLLAGFMEPGETVAGAVRREVAEETGVAVGEVRMLASQPWPFPASLMIGCAAEAISTDITLDPVELEDALWISREDLLAVFAGTHPRIGPPREGAIAHFLMKMWLADRMD</sequence>
<dbReference type="Gene3D" id="3.90.79.20">
    <property type="match status" value="1"/>
</dbReference>
<dbReference type="Pfam" id="PF00293">
    <property type="entry name" value="NUDIX"/>
    <property type="match status" value="1"/>
</dbReference>
<dbReference type="PANTHER" id="PTHR42904">
    <property type="entry name" value="NUDIX HYDROLASE, NUDC SUBFAMILY"/>
    <property type="match status" value="1"/>
</dbReference>
<name>A0ABQ1QDL4_9RHOB</name>
<dbReference type="EC" id="3.6.1.22" evidence="4"/>
<keyword evidence="6" id="KW-0378">Hydrolase</keyword>
<evidence type="ECO:0000256" key="5">
    <source>
        <dbReference type="ARBA" id="ARBA00022723"/>
    </source>
</evidence>
<evidence type="ECO:0000256" key="7">
    <source>
        <dbReference type="ARBA" id="ARBA00022842"/>
    </source>
</evidence>
<dbReference type="Pfam" id="PF09297">
    <property type="entry name" value="Zn_ribbon_NUD"/>
    <property type="match status" value="1"/>
</dbReference>
<protein>
    <recommendedName>
        <fullName evidence="4">NAD(+) diphosphatase</fullName>
        <ecNumber evidence="4">3.6.1.22</ecNumber>
    </recommendedName>
</protein>
<dbReference type="RefSeq" id="WP_188526066.1">
    <property type="nucleotide sequence ID" value="NZ_BMGI01000001.1"/>
</dbReference>
<dbReference type="PANTHER" id="PTHR42904:SF6">
    <property type="entry name" value="NAD-CAPPED RNA HYDROLASE NUDT12"/>
    <property type="match status" value="1"/>
</dbReference>
<dbReference type="Gene3D" id="3.90.79.10">
    <property type="entry name" value="Nucleoside Triphosphate Pyrophosphohydrolase"/>
    <property type="match status" value="1"/>
</dbReference>
<evidence type="ECO:0000256" key="2">
    <source>
        <dbReference type="ARBA" id="ARBA00001947"/>
    </source>
</evidence>
<comment type="similarity">
    <text evidence="3">Belongs to the Nudix hydrolase family. NudC subfamily.</text>
</comment>
<dbReference type="NCBIfam" id="NF001299">
    <property type="entry name" value="PRK00241.1"/>
    <property type="match status" value="1"/>
</dbReference>
<evidence type="ECO:0000256" key="3">
    <source>
        <dbReference type="ARBA" id="ARBA00009595"/>
    </source>
</evidence>
<comment type="cofactor">
    <cofactor evidence="2">
        <name>Zn(2+)</name>
        <dbReference type="ChEBI" id="CHEBI:29105"/>
    </cofactor>
</comment>
<keyword evidence="12" id="KW-1185">Reference proteome</keyword>
<evidence type="ECO:0000256" key="9">
    <source>
        <dbReference type="ARBA" id="ARBA00023679"/>
    </source>
</evidence>
<dbReference type="InterPro" id="IPR049734">
    <property type="entry name" value="NudC-like_C"/>
</dbReference>
<dbReference type="InterPro" id="IPR020084">
    <property type="entry name" value="NUDIX_hydrolase_CS"/>
</dbReference>
<dbReference type="PROSITE" id="PS51462">
    <property type="entry name" value="NUDIX"/>
    <property type="match status" value="1"/>
</dbReference>
<evidence type="ECO:0000313" key="11">
    <source>
        <dbReference type="EMBL" id="GGD23904.1"/>
    </source>
</evidence>
<keyword evidence="8" id="KW-0520">NAD</keyword>
<feature type="domain" description="Nudix hydrolase" evidence="10">
    <location>
        <begin position="182"/>
        <end position="308"/>
    </location>
</feature>
<reference evidence="12" key="1">
    <citation type="journal article" date="2019" name="Int. J. Syst. Evol. Microbiol.">
        <title>The Global Catalogue of Microorganisms (GCM) 10K type strain sequencing project: providing services to taxonomists for standard genome sequencing and annotation.</title>
        <authorList>
            <consortium name="The Broad Institute Genomics Platform"/>
            <consortium name="The Broad Institute Genome Sequencing Center for Infectious Disease"/>
            <person name="Wu L."/>
            <person name="Ma J."/>
        </authorList>
    </citation>
    <scope>NUCLEOTIDE SEQUENCE [LARGE SCALE GENOMIC DNA]</scope>
    <source>
        <strain evidence="12">CGMCC 1.12922</strain>
    </source>
</reference>
<dbReference type="Pfam" id="PF09296">
    <property type="entry name" value="NUDIX-like"/>
    <property type="match status" value="1"/>
</dbReference>
<proteinExistence type="inferred from homology"/>
<evidence type="ECO:0000256" key="8">
    <source>
        <dbReference type="ARBA" id="ARBA00023027"/>
    </source>
</evidence>
<keyword evidence="5" id="KW-0479">Metal-binding</keyword>
<evidence type="ECO:0000313" key="12">
    <source>
        <dbReference type="Proteomes" id="UP000617355"/>
    </source>
</evidence>
<accession>A0ABQ1QDL4</accession>
<dbReference type="Proteomes" id="UP000617355">
    <property type="component" value="Unassembled WGS sequence"/>
</dbReference>
<dbReference type="EMBL" id="BMGI01000001">
    <property type="protein sequence ID" value="GGD23904.1"/>
    <property type="molecule type" value="Genomic_DNA"/>
</dbReference>
<dbReference type="CDD" id="cd03429">
    <property type="entry name" value="NUDIX_NADH_pyrophosphatase_Nudt13"/>
    <property type="match status" value="1"/>
</dbReference>
<comment type="catalytic activity">
    <reaction evidence="9">
        <text>a 5'-end NAD(+)-phospho-ribonucleoside in mRNA + H2O = a 5'-end phospho-adenosine-phospho-ribonucleoside in mRNA + beta-nicotinamide D-ribonucleotide + 2 H(+)</text>
        <dbReference type="Rhea" id="RHEA:60876"/>
        <dbReference type="Rhea" id="RHEA-COMP:15698"/>
        <dbReference type="Rhea" id="RHEA-COMP:15719"/>
        <dbReference type="ChEBI" id="CHEBI:14649"/>
        <dbReference type="ChEBI" id="CHEBI:15377"/>
        <dbReference type="ChEBI" id="CHEBI:15378"/>
        <dbReference type="ChEBI" id="CHEBI:144029"/>
        <dbReference type="ChEBI" id="CHEBI:144051"/>
    </reaction>
    <physiologicalReaction direction="left-to-right" evidence="9">
        <dbReference type="Rhea" id="RHEA:60877"/>
    </physiologicalReaction>
</comment>
<dbReference type="InterPro" id="IPR000086">
    <property type="entry name" value="NUDIX_hydrolase_dom"/>
</dbReference>
<comment type="cofactor">
    <cofactor evidence="1">
        <name>Mg(2+)</name>
        <dbReference type="ChEBI" id="CHEBI:18420"/>
    </cofactor>
</comment>
<organism evidence="11 12">
    <name type="scientific">Sinisalibacter lacisalsi</name>
    <dbReference type="NCBI Taxonomy" id="1526570"/>
    <lineage>
        <taxon>Bacteria</taxon>
        <taxon>Pseudomonadati</taxon>
        <taxon>Pseudomonadota</taxon>
        <taxon>Alphaproteobacteria</taxon>
        <taxon>Rhodobacterales</taxon>
        <taxon>Roseobacteraceae</taxon>
        <taxon>Sinisalibacter</taxon>
    </lineage>
</organism>
<gene>
    <name evidence="11" type="ORF">GCM10011358_05410</name>
</gene>